<dbReference type="InterPro" id="IPR051629">
    <property type="entry name" value="Sulfite_efflux_TDT"/>
</dbReference>
<evidence type="ECO:0000256" key="5">
    <source>
        <dbReference type="ARBA" id="ARBA00022692"/>
    </source>
</evidence>
<evidence type="ECO:0000313" key="9">
    <source>
        <dbReference type="EMBL" id="RKQ33701.1"/>
    </source>
</evidence>
<evidence type="ECO:0000256" key="1">
    <source>
        <dbReference type="ARBA" id="ARBA00004651"/>
    </source>
</evidence>
<dbReference type="PANTHER" id="PTHR31686:SF1">
    <property type="entry name" value="SULFITE EFFLUX PUMP SSU1"/>
    <property type="match status" value="1"/>
</dbReference>
<dbReference type="Proteomes" id="UP000249516">
    <property type="component" value="Unassembled WGS sequence"/>
</dbReference>
<comment type="subcellular location">
    <subcellularLocation>
        <location evidence="1">Cell membrane</location>
        <topology evidence="1">Multi-pass membrane protein</topology>
    </subcellularLocation>
</comment>
<evidence type="ECO:0000256" key="4">
    <source>
        <dbReference type="ARBA" id="ARBA00022475"/>
    </source>
</evidence>
<keyword evidence="7 8" id="KW-0472">Membrane</keyword>
<feature type="transmembrane region" description="Helical" evidence="8">
    <location>
        <begin position="76"/>
        <end position="101"/>
    </location>
</feature>
<evidence type="ECO:0000256" key="7">
    <source>
        <dbReference type="ARBA" id="ARBA00023136"/>
    </source>
</evidence>
<evidence type="ECO:0000256" key="2">
    <source>
        <dbReference type="ARBA" id="ARBA00008566"/>
    </source>
</evidence>
<dbReference type="Pfam" id="PF03595">
    <property type="entry name" value="SLAC1"/>
    <property type="match status" value="1"/>
</dbReference>
<dbReference type="GO" id="GO:0005886">
    <property type="term" value="C:plasma membrane"/>
    <property type="evidence" value="ECO:0007669"/>
    <property type="project" value="UniProtKB-SubCell"/>
</dbReference>
<feature type="transmembrane region" description="Helical" evidence="8">
    <location>
        <begin position="255"/>
        <end position="276"/>
    </location>
</feature>
<dbReference type="AlphaFoldDB" id="A0A495A3I5"/>
<keyword evidence="10" id="KW-1185">Reference proteome</keyword>
<protein>
    <submittedName>
        <fullName evidence="9">C4-dicarboxylate ABC transporter</fullName>
    </submittedName>
</protein>
<proteinExistence type="inferred from homology"/>
<dbReference type="OrthoDB" id="958273at2"/>
<dbReference type="InterPro" id="IPR004695">
    <property type="entry name" value="SLAC1/Mae1/Ssu1/TehA"/>
</dbReference>
<dbReference type="EMBL" id="PNJG02000004">
    <property type="protein sequence ID" value="RKQ33701.1"/>
    <property type="molecule type" value="Genomic_DNA"/>
</dbReference>
<name>A0A495A3I5_9MICC</name>
<gene>
    <name evidence="9" type="ORF">C1C97_010815</name>
</gene>
<dbReference type="GO" id="GO:0055085">
    <property type="term" value="P:transmembrane transport"/>
    <property type="evidence" value="ECO:0007669"/>
    <property type="project" value="InterPro"/>
</dbReference>
<comment type="caution">
    <text evidence="9">The sequence shown here is derived from an EMBL/GenBank/DDBJ whole genome shotgun (WGS) entry which is preliminary data.</text>
</comment>
<dbReference type="CDD" id="cd09320">
    <property type="entry name" value="TDT_like_2"/>
    <property type="match status" value="1"/>
</dbReference>
<organism evidence="9 10">
    <name type="scientific">Kocuria tytonis</name>
    <dbReference type="NCBI Taxonomy" id="2054280"/>
    <lineage>
        <taxon>Bacteria</taxon>
        <taxon>Bacillati</taxon>
        <taxon>Actinomycetota</taxon>
        <taxon>Actinomycetes</taxon>
        <taxon>Micrococcales</taxon>
        <taxon>Micrococcaceae</taxon>
        <taxon>Kocuria</taxon>
    </lineage>
</organism>
<evidence type="ECO:0000256" key="6">
    <source>
        <dbReference type="ARBA" id="ARBA00022989"/>
    </source>
</evidence>
<feature type="transmembrane region" description="Helical" evidence="8">
    <location>
        <begin position="174"/>
        <end position="198"/>
    </location>
</feature>
<feature type="transmembrane region" description="Helical" evidence="8">
    <location>
        <begin position="314"/>
        <end position="341"/>
    </location>
</feature>
<accession>A0A495A3I5</accession>
<evidence type="ECO:0000256" key="3">
    <source>
        <dbReference type="ARBA" id="ARBA00022448"/>
    </source>
</evidence>
<feature type="transmembrane region" description="Helical" evidence="8">
    <location>
        <begin position="113"/>
        <end position="134"/>
    </location>
</feature>
<reference evidence="9 10" key="1">
    <citation type="submission" date="2018-10" db="EMBL/GenBank/DDBJ databases">
        <title>Kocuria tytouropygialis sp. nov., isolated from the uropygial gland of an American barn owl (Tyto furcata).</title>
        <authorList>
            <person name="Braun M.S."/>
            <person name="Wang E."/>
            <person name="Zimmermann S."/>
            <person name="Wagner H."/>
            <person name="Wink M."/>
        </authorList>
    </citation>
    <scope>NUCLEOTIDE SEQUENCE [LARGE SCALE GENOMIC DNA]</scope>
    <source>
        <strain evidence="9 10">442</strain>
    </source>
</reference>
<dbReference type="InterPro" id="IPR038665">
    <property type="entry name" value="Voltage-dep_anion_channel_sf"/>
</dbReference>
<evidence type="ECO:0000256" key="8">
    <source>
        <dbReference type="SAM" id="Phobius"/>
    </source>
</evidence>
<keyword evidence="5 8" id="KW-0812">Transmembrane</keyword>
<sequence length="357" mass="36819">MVPLPGPQWYGSLMGTGIAATLTQTLSGDLPGARALAVVLLVTGWFVFVGLTAAFAARIARRPAVLAQTIRDLPVLATWGMVSMGVLALGSATATVVPAHWPSLASSAWAVDGVLWSVGTVLGILTALGFAVRLIGRDVGAPTTTWGLPIVPPMVSATTGAALVPHLATRPAQLLLVIVAVACFFLALVLGMVVFAVAYHHHWRVAPLPLAASTSAWIPLGVVGQSTAAAQALAVQAQHFVLPEDAGTLTWLANLYGTVMLTLGVPLIAWATVMTLRGFRNGMPFSPGWWALTFPVGTVCLGLHGMAGGTGVRAFGIASDVVCLVLLFNWALCAVATVRAVRAHTVGTSRAPVAAHG</sequence>
<comment type="similarity">
    <text evidence="2">Belongs to the tellurite-resistance/dicarboxylate transporter (TDT) family.</text>
</comment>
<dbReference type="PANTHER" id="PTHR31686">
    <property type="match status" value="1"/>
</dbReference>
<keyword evidence="4" id="KW-1003">Cell membrane</keyword>
<evidence type="ECO:0000313" key="10">
    <source>
        <dbReference type="Proteomes" id="UP000249516"/>
    </source>
</evidence>
<feature type="transmembrane region" description="Helical" evidence="8">
    <location>
        <begin position="288"/>
        <end position="308"/>
    </location>
</feature>
<dbReference type="Gene3D" id="1.50.10.150">
    <property type="entry name" value="Voltage-dependent anion channel"/>
    <property type="match status" value="1"/>
</dbReference>
<feature type="transmembrane region" description="Helical" evidence="8">
    <location>
        <begin position="35"/>
        <end position="56"/>
    </location>
</feature>
<feature type="transmembrane region" description="Helical" evidence="8">
    <location>
        <begin position="146"/>
        <end position="168"/>
    </location>
</feature>
<keyword evidence="6 8" id="KW-1133">Transmembrane helix</keyword>
<keyword evidence="3" id="KW-0813">Transport</keyword>